<evidence type="ECO:0000313" key="2">
    <source>
        <dbReference type="EMBL" id="KAH3771123.1"/>
    </source>
</evidence>
<evidence type="ECO:0000313" key="3">
    <source>
        <dbReference type="Proteomes" id="UP000828390"/>
    </source>
</evidence>
<keyword evidence="3" id="KW-1185">Reference proteome</keyword>
<evidence type="ECO:0008006" key="4">
    <source>
        <dbReference type="Google" id="ProtNLM"/>
    </source>
</evidence>
<feature type="chain" id="PRO_5039023590" description="Secreted protein" evidence="1">
    <location>
        <begin position="19"/>
        <end position="98"/>
    </location>
</feature>
<reference evidence="2" key="2">
    <citation type="submission" date="2020-11" db="EMBL/GenBank/DDBJ databases">
        <authorList>
            <person name="McCartney M.A."/>
            <person name="Auch B."/>
            <person name="Kono T."/>
            <person name="Mallez S."/>
            <person name="Becker A."/>
            <person name="Gohl D.M."/>
            <person name="Silverstein K.A.T."/>
            <person name="Koren S."/>
            <person name="Bechman K.B."/>
            <person name="Herman A."/>
            <person name="Abrahante J.E."/>
            <person name="Garbe J."/>
        </authorList>
    </citation>
    <scope>NUCLEOTIDE SEQUENCE</scope>
    <source>
        <strain evidence="2">Duluth1</strain>
        <tissue evidence="2">Whole animal</tissue>
    </source>
</reference>
<reference evidence="2" key="1">
    <citation type="journal article" date="2019" name="bioRxiv">
        <title>The Genome of the Zebra Mussel, Dreissena polymorpha: A Resource for Invasive Species Research.</title>
        <authorList>
            <person name="McCartney M.A."/>
            <person name="Auch B."/>
            <person name="Kono T."/>
            <person name="Mallez S."/>
            <person name="Zhang Y."/>
            <person name="Obille A."/>
            <person name="Becker A."/>
            <person name="Abrahante J.E."/>
            <person name="Garbe J."/>
            <person name="Badalamenti J.P."/>
            <person name="Herman A."/>
            <person name="Mangelson H."/>
            <person name="Liachko I."/>
            <person name="Sullivan S."/>
            <person name="Sone E.D."/>
            <person name="Koren S."/>
            <person name="Silverstein K.A.T."/>
            <person name="Beckman K.B."/>
            <person name="Gohl D.M."/>
        </authorList>
    </citation>
    <scope>NUCLEOTIDE SEQUENCE</scope>
    <source>
        <strain evidence="2">Duluth1</strain>
        <tissue evidence="2">Whole animal</tissue>
    </source>
</reference>
<evidence type="ECO:0000256" key="1">
    <source>
        <dbReference type="SAM" id="SignalP"/>
    </source>
</evidence>
<protein>
    <recommendedName>
        <fullName evidence="4">Secreted protein</fullName>
    </recommendedName>
</protein>
<proteinExistence type="predicted"/>
<gene>
    <name evidence="2" type="ORF">DPMN_172425</name>
</gene>
<organism evidence="2 3">
    <name type="scientific">Dreissena polymorpha</name>
    <name type="common">Zebra mussel</name>
    <name type="synonym">Mytilus polymorpha</name>
    <dbReference type="NCBI Taxonomy" id="45954"/>
    <lineage>
        <taxon>Eukaryota</taxon>
        <taxon>Metazoa</taxon>
        <taxon>Spiralia</taxon>
        <taxon>Lophotrochozoa</taxon>
        <taxon>Mollusca</taxon>
        <taxon>Bivalvia</taxon>
        <taxon>Autobranchia</taxon>
        <taxon>Heteroconchia</taxon>
        <taxon>Euheterodonta</taxon>
        <taxon>Imparidentia</taxon>
        <taxon>Neoheterodontei</taxon>
        <taxon>Myida</taxon>
        <taxon>Dreissenoidea</taxon>
        <taxon>Dreissenidae</taxon>
        <taxon>Dreissena</taxon>
    </lineage>
</organism>
<keyword evidence="1" id="KW-0732">Signal</keyword>
<dbReference type="AlphaFoldDB" id="A0A9D4IGK3"/>
<sequence>MLPWLQVISNCLLQLSYCWRVCVIESQGLFYSTGNVYFDKRHTLRCSFYGVRLPNDPRDGYSDQIFAGAVFHKVDTANHRGPIISTAVFIVFARNKII</sequence>
<name>A0A9D4IGK3_DREPO</name>
<feature type="signal peptide" evidence="1">
    <location>
        <begin position="1"/>
        <end position="18"/>
    </location>
</feature>
<comment type="caution">
    <text evidence="2">The sequence shown here is derived from an EMBL/GenBank/DDBJ whole genome shotgun (WGS) entry which is preliminary data.</text>
</comment>
<dbReference type="Proteomes" id="UP000828390">
    <property type="component" value="Unassembled WGS sequence"/>
</dbReference>
<accession>A0A9D4IGK3</accession>
<dbReference type="EMBL" id="JAIWYP010000009">
    <property type="protein sequence ID" value="KAH3771123.1"/>
    <property type="molecule type" value="Genomic_DNA"/>
</dbReference>